<dbReference type="Gene3D" id="3.80.10.10">
    <property type="entry name" value="Ribonuclease Inhibitor"/>
    <property type="match status" value="2"/>
</dbReference>
<dbReference type="STRING" id="7217.B3MLX0"/>
<dbReference type="PhylomeDB" id="B3MLX0"/>
<evidence type="ECO:0008006" key="3">
    <source>
        <dbReference type="Google" id="ProtNLM"/>
    </source>
</evidence>
<dbReference type="InParanoid" id="B3MLX0"/>
<sequence length="405" mass="47608">MERLNEDLWIYILNYLPMQDQLSVASVNANIQSYVRYFWRHLKNVHLTVEVLEDFRSKKSLMSDSVPYWAGSVQNLKITRGRMQMLRNLHAFSFPHVQKLDCEMEYNLDYGDEETMLLTVLFPNLTHLTLNSSTTGYHLWRWKQLKELNLVWCEYLDTFTFEEVFKNLKLKKLKLLYYGYNVTLDSGVTDITYCTTLEELVIDDHHLLGEFLPRLVRLPNFRRLAFYTRDYYEGLLHNLAKVAPLKVRSLLFNDAFWSSERVTDAMGKMSNLRRLVFQDDDIESQLLHTVCHKLKHLEELHLLKMRDLPTPNQLWDMVGACPSLKILNLSSTKLCQQFIEPSTSYMTRVFVNRSSPLTLHLSATGLDPKRVLPAMQHTNLIISFEPIKLDIWSTRFVEVGFDPNL</sequence>
<organism evidence="1 2">
    <name type="scientific">Drosophila ananassae</name>
    <name type="common">Fruit fly</name>
    <dbReference type="NCBI Taxonomy" id="7217"/>
    <lineage>
        <taxon>Eukaryota</taxon>
        <taxon>Metazoa</taxon>
        <taxon>Ecdysozoa</taxon>
        <taxon>Arthropoda</taxon>
        <taxon>Hexapoda</taxon>
        <taxon>Insecta</taxon>
        <taxon>Pterygota</taxon>
        <taxon>Neoptera</taxon>
        <taxon>Endopterygota</taxon>
        <taxon>Diptera</taxon>
        <taxon>Brachycera</taxon>
        <taxon>Muscomorpha</taxon>
        <taxon>Ephydroidea</taxon>
        <taxon>Drosophilidae</taxon>
        <taxon>Drosophila</taxon>
        <taxon>Sophophora</taxon>
    </lineage>
</organism>
<dbReference type="OMA" id="LHLHNTG"/>
<dbReference type="GeneID" id="6498339"/>
<dbReference type="EMBL" id="CH902620">
    <property type="protein sequence ID" value="EDV31798.1"/>
    <property type="molecule type" value="Genomic_DNA"/>
</dbReference>
<name>B3MLX0_DROAN</name>
<dbReference type="InterPro" id="IPR032675">
    <property type="entry name" value="LRR_dom_sf"/>
</dbReference>
<accession>B3MLX0</accession>
<reference evidence="1 2" key="1">
    <citation type="journal article" date="2007" name="Nature">
        <title>Evolution of genes and genomes on the Drosophila phylogeny.</title>
        <authorList>
            <consortium name="Drosophila 12 Genomes Consortium"/>
            <person name="Clark A.G."/>
            <person name="Eisen M.B."/>
            <person name="Smith D.R."/>
            <person name="Bergman C.M."/>
            <person name="Oliver B."/>
            <person name="Markow T.A."/>
            <person name="Kaufman T.C."/>
            <person name="Kellis M."/>
            <person name="Gelbart W."/>
            <person name="Iyer V.N."/>
            <person name="Pollard D.A."/>
            <person name="Sackton T.B."/>
            <person name="Larracuente A.M."/>
            <person name="Singh N.D."/>
            <person name="Abad J.P."/>
            <person name="Abt D.N."/>
            <person name="Adryan B."/>
            <person name="Aguade M."/>
            <person name="Akashi H."/>
            <person name="Anderson W.W."/>
            <person name="Aquadro C.F."/>
            <person name="Ardell D.H."/>
            <person name="Arguello R."/>
            <person name="Artieri C.G."/>
            <person name="Barbash D.A."/>
            <person name="Barker D."/>
            <person name="Barsanti P."/>
            <person name="Batterham P."/>
            <person name="Batzoglou S."/>
            <person name="Begun D."/>
            <person name="Bhutkar A."/>
            <person name="Blanco E."/>
            <person name="Bosak S.A."/>
            <person name="Bradley R.K."/>
            <person name="Brand A.D."/>
            <person name="Brent M.R."/>
            <person name="Brooks A.N."/>
            <person name="Brown R.H."/>
            <person name="Butlin R.K."/>
            <person name="Caggese C."/>
            <person name="Calvi B.R."/>
            <person name="Bernardo de Carvalho A."/>
            <person name="Caspi A."/>
            <person name="Castrezana S."/>
            <person name="Celniker S.E."/>
            <person name="Chang J.L."/>
            <person name="Chapple C."/>
            <person name="Chatterji S."/>
            <person name="Chinwalla A."/>
            <person name="Civetta A."/>
            <person name="Clifton S.W."/>
            <person name="Comeron J.M."/>
            <person name="Costello J.C."/>
            <person name="Coyne J.A."/>
            <person name="Daub J."/>
            <person name="David R.G."/>
            <person name="Delcher A.L."/>
            <person name="Delehaunty K."/>
            <person name="Do C.B."/>
            <person name="Ebling H."/>
            <person name="Edwards K."/>
            <person name="Eickbush T."/>
            <person name="Evans J.D."/>
            <person name="Filipski A."/>
            <person name="Findeiss S."/>
            <person name="Freyhult E."/>
            <person name="Fulton L."/>
            <person name="Fulton R."/>
            <person name="Garcia A.C."/>
            <person name="Gardiner A."/>
            <person name="Garfield D.A."/>
            <person name="Garvin B.E."/>
            <person name="Gibson G."/>
            <person name="Gilbert D."/>
            <person name="Gnerre S."/>
            <person name="Godfrey J."/>
            <person name="Good R."/>
            <person name="Gotea V."/>
            <person name="Gravely B."/>
            <person name="Greenberg A.J."/>
            <person name="Griffiths-Jones S."/>
            <person name="Gross S."/>
            <person name="Guigo R."/>
            <person name="Gustafson E.A."/>
            <person name="Haerty W."/>
            <person name="Hahn M.W."/>
            <person name="Halligan D.L."/>
            <person name="Halpern A.L."/>
            <person name="Halter G.M."/>
            <person name="Han M.V."/>
            <person name="Heger A."/>
            <person name="Hillier L."/>
            <person name="Hinrichs A.S."/>
            <person name="Holmes I."/>
            <person name="Hoskins R.A."/>
            <person name="Hubisz M.J."/>
            <person name="Hultmark D."/>
            <person name="Huntley M.A."/>
            <person name="Jaffe D.B."/>
            <person name="Jagadeeshan S."/>
            <person name="Jeck W.R."/>
            <person name="Johnson J."/>
            <person name="Jones C.D."/>
            <person name="Jordan W.C."/>
            <person name="Karpen G.H."/>
            <person name="Kataoka E."/>
            <person name="Keightley P.D."/>
            <person name="Kheradpour P."/>
            <person name="Kirkness E.F."/>
            <person name="Koerich L.B."/>
            <person name="Kristiansen K."/>
            <person name="Kudrna D."/>
            <person name="Kulathinal R.J."/>
            <person name="Kumar S."/>
            <person name="Kwok R."/>
            <person name="Lander E."/>
            <person name="Langley C.H."/>
            <person name="Lapoint R."/>
            <person name="Lazzaro B.P."/>
            <person name="Lee S.J."/>
            <person name="Levesque L."/>
            <person name="Li R."/>
            <person name="Lin C.F."/>
            <person name="Lin M.F."/>
            <person name="Lindblad-Toh K."/>
            <person name="Llopart A."/>
            <person name="Long M."/>
            <person name="Low L."/>
            <person name="Lozovsky E."/>
            <person name="Lu J."/>
            <person name="Luo M."/>
            <person name="Machado C.A."/>
            <person name="Makalowski W."/>
            <person name="Marzo M."/>
            <person name="Matsuda M."/>
            <person name="Matzkin L."/>
            <person name="McAllister B."/>
            <person name="McBride C.S."/>
            <person name="McKernan B."/>
            <person name="McKernan K."/>
            <person name="Mendez-Lago M."/>
            <person name="Minx P."/>
            <person name="Mollenhauer M.U."/>
            <person name="Montooth K."/>
            <person name="Mount S.M."/>
            <person name="Mu X."/>
            <person name="Myers E."/>
            <person name="Negre B."/>
            <person name="Newfeld S."/>
            <person name="Nielsen R."/>
            <person name="Noor M.A."/>
            <person name="O'Grady P."/>
            <person name="Pachter L."/>
            <person name="Papaceit M."/>
            <person name="Parisi M.J."/>
            <person name="Parisi M."/>
            <person name="Parts L."/>
            <person name="Pedersen J.S."/>
            <person name="Pesole G."/>
            <person name="Phillippy A.M."/>
            <person name="Ponting C.P."/>
            <person name="Pop M."/>
            <person name="Porcelli D."/>
            <person name="Powell J.R."/>
            <person name="Prohaska S."/>
            <person name="Pruitt K."/>
            <person name="Puig M."/>
            <person name="Quesneville H."/>
            <person name="Ram K.R."/>
            <person name="Rand D."/>
            <person name="Rasmussen M.D."/>
            <person name="Reed L.K."/>
            <person name="Reenan R."/>
            <person name="Reily A."/>
            <person name="Remington K.A."/>
            <person name="Rieger T.T."/>
            <person name="Ritchie M.G."/>
            <person name="Robin C."/>
            <person name="Rogers Y.H."/>
            <person name="Rohde C."/>
            <person name="Rozas J."/>
            <person name="Rubenfield M.J."/>
            <person name="Ruiz A."/>
            <person name="Russo S."/>
            <person name="Salzberg S.L."/>
            <person name="Sanchez-Gracia A."/>
            <person name="Saranga D.J."/>
            <person name="Sato H."/>
            <person name="Schaeffer S.W."/>
            <person name="Schatz M.C."/>
            <person name="Schlenke T."/>
            <person name="Schwartz R."/>
            <person name="Segarra C."/>
            <person name="Singh R.S."/>
            <person name="Sirot L."/>
            <person name="Sirota M."/>
            <person name="Sisneros N.B."/>
            <person name="Smith C.D."/>
            <person name="Smith T.F."/>
            <person name="Spieth J."/>
            <person name="Stage D.E."/>
            <person name="Stark A."/>
            <person name="Stephan W."/>
            <person name="Strausberg R.L."/>
            <person name="Strempel S."/>
            <person name="Sturgill D."/>
            <person name="Sutton G."/>
            <person name="Sutton G.G."/>
            <person name="Tao W."/>
            <person name="Teichmann S."/>
            <person name="Tobari Y.N."/>
            <person name="Tomimura Y."/>
            <person name="Tsolas J.M."/>
            <person name="Valente V.L."/>
            <person name="Venter E."/>
            <person name="Venter J.C."/>
            <person name="Vicario S."/>
            <person name="Vieira F.G."/>
            <person name="Vilella A.J."/>
            <person name="Villasante A."/>
            <person name="Walenz B."/>
            <person name="Wang J."/>
            <person name="Wasserman M."/>
            <person name="Watts T."/>
            <person name="Wilson D."/>
            <person name="Wilson R.K."/>
            <person name="Wing R.A."/>
            <person name="Wolfner M.F."/>
            <person name="Wong A."/>
            <person name="Wong G.K."/>
            <person name="Wu C.I."/>
            <person name="Wu G."/>
            <person name="Yamamoto D."/>
            <person name="Yang H.P."/>
            <person name="Yang S.P."/>
            <person name="Yorke J.A."/>
            <person name="Yoshida K."/>
            <person name="Zdobnov E."/>
            <person name="Zhang P."/>
            <person name="Zhang Y."/>
            <person name="Zimin A.V."/>
            <person name="Baldwin J."/>
            <person name="Abdouelleil A."/>
            <person name="Abdulkadir J."/>
            <person name="Abebe A."/>
            <person name="Abera B."/>
            <person name="Abreu J."/>
            <person name="Acer S.C."/>
            <person name="Aftuck L."/>
            <person name="Alexander A."/>
            <person name="An P."/>
            <person name="Anderson E."/>
            <person name="Anderson S."/>
            <person name="Arachi H."/>
            <person name="Azer M."/>
            <person name="Bachantsang P."/>
            <person name="Barry A."/>
            <person name="Bayul T."/>
            <person name="Berlin A."/>
            <person name="Bessette D."/>
            <person name="Bloom T."/>
            <person name="Blye J."/>
            <person name="Boguslavskiy L."/>
            <person name="Bonnet C."/>
            <person name="Boukhgalter B."/>
            <person name="Bourzgui I."/>
            <person name="Brown A."/>
            <person name="Cahill P."/>
            <person name="Channer S."/>
            <person name="Cheshatsang Y."/>
            <person name="Chuda L."/>
            <person name="Citroen M."/>
            <person name="Collymore A."/>
            <person name="Cooke P."/>
            <person name="Costello M."/>
            <person name="D'Aco K."/>
            <person name="Daza R."/>
            <person name="De Haan G."/>
            <person name="DeGray S."/>
            <person name="DeMaso C."/>
            <person name="Dhargay N."/>
            <person name="Dooley K."/>
            <person name="Dooley E."/>
            <person name="Doricent M."/>
            <person name="Dorje P."/>
            <person name="Dorjee K."/>
            <person name="Dupes A."/>
            <person name="Elong R."/>
            <person name="Falk J."/>
            <person name="Farina A."/>
            <person name="Faro S."/>
            <person name="Ferguson D."/>
            <person name="Fisher S."/>
            <person name="Foley C.D."/>
            <person name="Franke A."/>
            <person name="Friedrich D."/>
            <person name="Gadbois L."/>
            <person name="Gearin G."/>
            <person name="Gearin C.R."/>
            <person name="Giannoukos G."/>
            <person name="Goode T."/>
            <person name="Graham J."/>
            <person name="Grandbois E."/>
            <person name="Grewal S."/>
            <person name="Gyaltsen K."/>
            <person name="Hafez N."/>
            <person name="Hagos B."/>
            <person name="Hall J."/>
            <person name="Henson C."/>
            <person name="Hollinger A."/>
            <person name="Honan T."/>
            <person name="Huard M.D."/>
            <person name="Hughes L."/>
            <person name="Hurhula B."/>
            <person name="Husby M.E."/>
            <person name="Kamat A."/>
            <person name="Kanga B."/>
            <person name="Kashin S."/>
            <person name="Khazanovich D."/>
            <person name="Kisner P."/>
            <person name="Lance K."/>
            <person name="Lara M."/>
            <person name="Lee W."/>
            <person name="Lennon N."/>
            <person name="Letendre F."/>
            <person name="LeVine R."/>
            <person name="Lipovsky A."/>
            <person name="Liu X."/>
            <person name="Liu J."/>
            <person name="Liu S."/>
            <person name="Lokyitsang T."/>
            <person name="Lokyitsang Y."/>
            <person name="Lubonja R."/>
            <person name="Lui A."/>
            <person name="MacDonald P."/>
            <person name="Magnisalis V."/>
            <person name="Maru K."/>
            <person name="Matthews C."/>
            <person name="McCusker W."/>
            <person name="McDonough S."/>
            <person name="Mehta T."/>
            <person name="Meldrim J."/>
            <person name="Meneus L."/>
            <person name="Mihai O."/>
            <person name="Mihalev A."/>
            <person name="Mihova T."/>
            <person name="Mittelman R."/>
            <person name="Mlenga V."/>
            <person name="Montmayeur A."/>
            <person name="Mulrain L."/>
            <person name="Navidi A."/>
            <person name="Naylor J."/>
            <person name="Negash T."/>
            <person name="Nguyen T."/>
            <person name="Nguyen N."/>
            <person name="Nicol R."/>
            <person name="Norbu C."/>
            <person name="Norbu N."/>
            <person name="Novod N."/>
            <person name="O'Neill B."/>
            <person name="Osman S."/>
            <person name="Markiewicz E."/>
            <person name="Oyono O.L."/>
            <person name="Patti C."/>
            <person name="Phunkhang P."/>
            <person name="Pierre F."/>
            <person name="Priest M."/>
            <person name="Raghuraman S."/>
            <person name="Rege F."/>
            <person name="Reyes R."/>
            <person name="Rise C."/>
            <person name="Rogov P."/>
            <person name="Ross K."/>
            <person name="Ryan E."/>
            <person name="Settipalli S."/>
            <person name="Shea T."/>
            <person name="Sherpa N."/>
            <person name="Shi L."/>
            <person name="Shih D."/>
            <person name="Sparrow T."/>
            <person name="Spaulding J."/>
            <person name="Stalker J."/>
            <person name="Stange-Thomann N."/>
            <person name="Stavropoulos S."/>
            <person name="Stone C."/>
            <person name="Strader C."/>
            <person name="Tesfaye S."/>
            <person name="Thomson T."/>
            <person name="Thoulutsang Y."/>
            <person name="Thoulutsang D."/>
            <person name="Topham K."/>
            <person name="Topping I."/>
            <person name="Tsamla T."/>
            <person name="Vassiliev H."/>
            <person name="Vo A."/>
            <person name="Wangchuk T."/>
            <person name="Wangdi T."/>
            <person name="Weiand M."/>
            <person name="Wilkinson J."/>
            <person name="Wilson A."/>
            <person name="Yadav S."/>
            <person name="Young G."/>
            <person name="Yu Q."/>
            <person name="Zembek L."/>
            <person name="Zhong D."/>
            <person name="Zimmer A."/>
            <person name="Zwirko Z."/>
            <person name="Jaffe D.B."/>
            <person name="Alvarez P."/>
            <person name="Brockman W."/>
            <person name="Butler J."/>
            <person name="Chin C."/>
            <person name="Gnerre S."/>
            <person name="Grabherr M."/>
            <person name="Kleber M."/>
            <person name="Mauceli E."/>
            <person name="MacCallum I."/>
        </authorList>
    </citation>
    <scope>NUCLEOTIDE SEQUENCE [LARGE SCALE GENOMIC DNA]</scope>
    <source>
        <strain evidence="2">Tucson 14024-0371.13</strain>
    </source>
</reference>
<dbReference type="HOGENOM" id="CLU_055521_0_0_1"/>
<keyword evidence="2" id="KW-1185">Reference proteome</keyword>
<protein>
    <recommendedName>
        <fullName evidence="3">F-box domain-containing protein</fullName>
    </recommendedName>
</protein>
<proteinExistence type="predicted"/>
<gene>
    <name evidence="1" type="primary">Dana\GF15531</name>
    <name evidence="1" type="synonym">dana_GLEANR_16297</name>
    <name evidence="1" type="ORF">GF15531</name>
</gene>
<evidence type="ECO:0000313" key="2">
    <source>
        <dbReference type="Proteomes" id="UP000007801"/>
    </source>
</evidence>
<dbReference type="SUPFAM" id="SSF52047">
    <property type="entry name" value="RNI-like"/>
    <property type="match status" value="1"/>
</dbReference>
<dbReference type="OrthoDB" id="8022969at2759"/>
<dbReference type="KEGG" id="dan:6498339"/>
<evidence type="ECO:0000313" key="1">
    <source>
        <dbReference type="EMBL" id="EDV31798.1"/>
    </source>
</evidence>
<dbReference type="FunCoup" id="B3MLX0">
    <property type="interactions" value="15"/>
</dbReference>
<dbReference type="eggNOG" id="ENOG502T9NS">
    <property type="taxonomic scope" value="Eukaryota"/>
</dbReference>
<dbReference type="Proteomes" id="UP000007801">
    <property type="component" value="Unassembled WGS sequence"/>
</dbReference>
<dbReference type="AlphaFoldDB" id="B3MLX0"/>